<dbReference type="OrthoDB" id="8912983at2"/>
<protein>
    <recommendedName>
        <fullName evidence="1">DUF6429 domain-containing protein</fullName>
    </recommendedName>
</protein>
<dbReference type="Proteomes" id="UP000269669">
    <property type="component" value="Unassembled WGS sequence"/>
</dbReference>
<gene>
    <name evidence="2" type="ORF">EDE15_4313</name>
</gene>
<organism evidence="2 3">
    <name type="scientific">Edaphobacter aggregans</name>
    <dbReference type="NCBI Taxonomy" id="570835"/>
    <lineage>
        <taxon>Bacteria</taxon>
        <taxon>Pseudomonadati</taxon>
        <taxon>Acidobacteriota</taxon>
        <taxon>Terriglobia</taxon>
        <taxon>Terriglobales</taxon>
        <taxon>Acidobacteriaceae</taxon>
        <taxon>Edaphobacter</taxon>
    </lineage>
</organism>
<dbReference type="EMBL" id="RSDW01000001">
    <property type="protein sequence ID" value="RSL18714.1"/>
    <property type="molecule type" value="Genomic_DNA"/>
</dbReference>
<comment type="caution">
    <text evidence="2">The sequence shown here is derived from an EMBL/GenBank/DDBJ whole genome shotgun (WGS) entry which is preliminary data.</text>
</comment>
<dbReference type="Pfam" id="PF20008">
    <property type="entry name" value="DUF6429"/>
    <property type="match status" value="1"/>
</dbReference>
<keyword evidence="3" id="KW-1185">Reference proteome</keyword>
<accession>A0A3R9QDH7</accession>
<evidence type="ECO:0000259" key="1">
    <source>
        <dbReference type="Pfam" id="PF20008"/>
    </source>
</evidence>
<proteinExistence type="predicted"/>
<evidence type="ECO:0000313" key="2">
    <source>
        <dbReference type="EMBL" id="RSL18714.1"/>
    </source>
</evidence>
<feature type="domain" description="DUF6429" evidence="1">
    <location>
        <begin position="4"/>
        <end position="76"/>
    </location>
</feature>
<dbReference type="AlphaFoldDB" id="A0A3R9QDH7"/>
<dbReference type="InterPro" id="IPR045489">
    <property type="entry name" value="DUF6429"/>
</dbReference>
<sequence>MEYDEDKVDEMVLALLHLTTFTEGMGIRAWKGHDWNAMDRLYKRGYISDPQNAAKSVRMTESGAQKAQALFQEHFVRKV</sequence>
<reference evidence="2 3" key="1">
    <citation type="submission" date="2018-12" db="EMBL/GenBank/DDBJ databases">
        <title>Sequencing of bacterial isolates from soil warming experiment in Harvard Forest, Massachusetts, USA.</title>
        <authorList>
            <person name="Deangelis K."/>
        </authorList>
    </citation>
    <scope>NUCLEOTIDE SEQUENCE [LARGE SCALE GENOMIC DNA]</scope>
    <source>
        <strain evidence="2 3">EB153</strain>
    </source>
</reference>
<evidence type="ECO:0000313" key="3">
    <source>
        <dbReference type="Proteomes" id="UP000269669"/>
    </source>
</evidence>
<name>A0A3R9QDH7_9BACT</name>